<dbReference type="InterPro" id="IPR011055">
    <property type="entry name" value="Dup_hybrid_motif"/>
</dbReference>
<feature type="chain" id="PRO_5047345026" evidence="1">
    <location>
        <begin position="25"/>
        <end position="447"/>
    </location>
</feature>
<keyword evidence="4" id="KW-1185">Reference proteome</keyword>
<evidence type="ECO:0000313" key="3">
    <source>
        <dbReference type="EMBL" id="MFD2610272.1"/>
    </source>
</evidence>
<evidence type="ECO:0000313" key="4">
    <source>
        <dbReference type="Proteomes" id="UP001597475"/>
    </source>
</evidence>
<accession>A0ABW5P830</accession>
<dbReference type="CDD" id="cd12797">
    <property type="entry name" value="M23_peptidase"/>
    <property type="match status" value="1"/>
</dbReference>
<dbReference type="Pfam" id="PF01551">
    <property type="entry name" value="Peptidase_M23"/>
    <property type="match status" value="1"/>
</dbReference>
<dbReference type="InterPro" id="IPR016047">
    <property type="entry name" value="M23ase_b-sheet_dom"/>
</dbReference>
<protein>
    <submittedName>
        <fullName evidence="3">M23 family metallopeptidase</fullName>
        <ecNumber evidence="3">3.4.24.-</ecNumber>
    </submittedName>
</protein>
<dbReference type="RefSeq" id="WP_386846321.1">
    <property type="nucleotide sequence ID" value="NZ_JBHUMK010000057.1"/>
</dbReference>
<proteinExistence type="predicted"/>
<feature type="signal peptide" evidence="1">
    <location>
        <begin position="1"/>
        <end position="24"/>
    </location>
</feature>
<comment type="caution">
    <text evidence="3">The sequence shown here is derived from an EMBL/GenBank/DDBJ whole genome shotgun (WGS) entry which is preliminary data.</text>
</comment>
<dbReference type="EMBL" id="JBHUMK010000057">
    <property type="protein sequence ID" value="MFD2610272.1"/>
    <property type="molecule type" value="Genomic_DNA"/>
</dbReference>
<reference evidence="4" key="1">
    <citation type="journal article" date="2019" name="Int. J. Syst. Evol. Microbiol.">
        <title>The Global Catalogue of Microorganisms (GCM) 10K type strain sequencing project: providing services to taxonomists for standard genome sequencing and annotation.</title>
        <authorList>
            <consortium name="The Broad Institute Genomics Platform"/>
            <consortium name="The Broad Institute Genome Sequencing Center for Infectious Disease"/>
            <person name="Wu L."/>
            <person name="Ma J."/>
        </authorList>
    </citation>
    <scope>NUCLEOTIDE SEQUENCE [LARGE SCALE GENOMIC DNA]</scope>
    <source>
        <strain evidence="4">KCTC 33842</strain>
    </source>
</reference>
<keyword evidence="3" id="KW-0378">Hydrolase</keyword>
<dbReference type="SUPFAM" id="SSF51261">
    <property type="entry name" value="Duplicated hybrid motif"/>
    <property type="match status" value="1"/>
</dbReference>
<gene>
    <name evidence="3" type="ORF">ACFSR9_12615</name>
</gene>
<keyword evidence="1" id="KW-0732">Signal</keyword>
<evidence type="ECO:0000259" key="2">
    <source>
        <dbReference type="Pfam" id="PF01551"/>
    </source>
</evidence>
<dbReference type="GO" id="GO:0016787">
    <property type="term" value="F:hydrolase activity"/>
    <property type="evidence" value="ECO:0007669"/>
    <property type="project" value="UniProtKB-KW"/>
</dbReference>
<dbReference type="Proteomes" id="UP001597475">
    <property type="component" value="Unassembled WGS sequence"/>
</dbReference>
<dbReference type="PANTHER" id="PTHR21666">
    <property type="entry name" value="PEPTIDASE-RELATED"/>
    <property type="match status" value="1"/>
</dbReference>
<organism evidence="3 4">
    <name type="scientific">Deinococcus taklimakanensis</name>
    <dbReference type="NCBI Taxonomy" id="536443"/>
    <lineage>
        <taxon>Bacteria</taxon>
        <taxon>Thermotogati</taxon>
        <taxon>Deinococcota</taxon>
        <taxon>Deinococci</taxon>
        <taxon>Deinococcales</taxon>
        <taxon>Deinococcaceae</taxon>
        <taxon>Deinococcus</taxon>
    </lineage>
</organism>
<sequence length="447" mass="47394">MRRIAALSAIISLSAILAACNNGAVESPSPSTAAPAPVSPGAVQRVFSESERYKLFAGTKIDRNVTFEDGRLWLLDKTTNQIQLLLAQPVQGQIPYVQGAILSPAADIAYAVVSNSTDRKQNNFLVSITLPSGKMDMLGNIEELGLSDINALSLAMSSNGTIMGFQGAEIGETDVSGLEHDNPHYHPSGIEYGNSYGVYELNFGTTKVSPLSLGKLKERLHLVQKDNGKGLLPNFKDGVRVTAVAGKGNEFPGLLAQDLGAQVVNYNIRFPLYNLAYYVTTGYNTAPTHIGNDQYALDLSRAANTDCGNAVVAAADGTVATSTAMTDPNKKPGDPGYYIEYGEYITIAHNQLGAKTLYAHLQKRDVLSGATVTRGQVIGYVGTTGNSSACHLHFAYRNLSTNAALVPATSTKPMQGFGPSTSETGGTCPINGFSGASSTIWYRYGSC</sequence>
<dbReference type="PROSITE" id="PS51257">
    <property type="entry name" value="PROKAR_LIPOPROTEIN"/>
    <property type="match status" value="1"/>
</dbReference>
<dbReference type="Gene3D" id="2.70.70.10">
    <property type="entry name" value="Glucose Permease (Domain IIA)"/>
    <property type="match status" value="1"/>
</dbReference>
<dbReference type="PANTHER" id="PTHR21666:SF270">
    <property type="entry name" value="MUREIN HYDROLASE ACTIVATOR ENVC"/>
    <property type="match status" value="1"/>
</dbReference>
<dbReference type="EC" id="3.4.24.-" evidence="3"/>
<name>A0ABW5P830_9DEIO</name>
<feature type="domain" description="M23ase beta-sheet core" evidence="2">
    <location>
        <begin position="306"/>
        <end position="398"/>
    </location>
</feature>
<evidence type="ECO:0000256" key="1">
    <source>
        <dbReference type="SAM" id="SignalP"/>
    </source>
</evidence>
<dbReference type="InterPro" id="IPR050570">
    <property type="entry name" value="Cell_wall_metabolism_enzyme"/>
</dbReference>